<proteinExistence type="inferred from homology"/>
<feature type="compositionally biased region" description="Low complexity" evidence="2">
    <location>
        <begin position="127"/>
        <end position="137"/>
    </location>
</feature>
<reference evidence="3 4" key="1">
    <citation type="submission" date="2021-11" db="EMBL/GenBank/DDBJ databases">
        <title>Aliifidinibius sp. nov., a new bacterium isolated from saline soil.</title>
        <authorList>
            <person name="Galisteo C."/>
            <person name="De La Haba R."/>
            <person name="Sanchez-Porro C."/>
            <person name="Ventosa A."/>
        </authorList>
    </citation>
    <scope>NUCLEOTIDE SEQUENCE [LARGE SCALE GENOMIC DNA]</scope>
    <source>
        <strain evidence="3 4">KACC 190600</strain>
    </source>
</reference>
<dbReference type="Pfam" id="PF04519">
    <property type="entry name" value="Bactofilin"/>
    <property type="match status" value="1"/>
</dbReference>
<dbReference type="InterPro" id="IPR007607">
    <property type="entry name" value="BacA/B"/>
</dbReference>
<dbReference type="EMBL" id="JAJNDC010000001">
    <property type="protein sequence ID" value="MCW9711632.1"/>
    <property type="molecule type" value="Genomic_DNA"/>
</dbReference>
<comment type="caution">
    <text evidence="3">The sequence shown here is derived from an EMBL/GenBank/DDBJ whole genome shotgun (WGS) entry which is preliminary data.</text>
</comment>
<organism evidence="3 4">
    <name type="scientific">Fodinibius salicampi</name>
    <dbReference type="NCBI Taxonomy" id="1920655"/>
    <lineage>
        <taxon>Bacteria</taxon>
        <taxon>Pseudomonadati</taxon>
        <taxon>Balneolota</taxon>
        <taxon>Balneolia</taxon>
        <taxon>Balneolales</taxon>
        <taxon>Balneolaceae</taxon>
        <taxon>Fodinibius</taxon>
    </lineage>
</organism>
<dbReference type="Proteomes" id="UP001207337">
    <property type="component" value="Unassembled WGS sequence"/>
</dbReference>
<evidence type="ECO:0000313" key="4">
    <source>
        <dbReference type="Proteomes" id="UP001207337"/>
    </source>
</evidence>
<dbReference type="PANTHER" id="PTHR35024:SF4">
    <property type="entry name" value="POLYMER-FORMING CYTOSKELETAL PROTEIN"/>
    <property type="match status" value="1"/>
</dbReference>
<sequence>MFNKKNDNQNNMSSNNNKPNSPSVNMISEGTTLEGTLKTKSDVRVAGTVDGEVNAKGKVIISSTGNIKGNIEAVDADIAGHVDGKIKVTNKLVLRDSAEIEGDIYTETLLVEEGAQINGEFHMTQEGSSSGSNSKKSTINGLTGTKSKTNSKDKKEDKDKETKTQKK</sequence>
<keyword evidence="4" id="KW-1185">Reference proteome</keyword>
<evidence type="ECO:0000256" key="2">
    <source>
        <dbReference type="SAM" id="MobiDB-lite"/>
    </source>
</evidence>
<evidence type="ECO:0000313" key="3">
    <source>
        <dbReference type="EMBL" id="MCW9711632.1"/>
    </source>
</evidence>
<dbReference type="PANTHER" id="PTHR35024">
    <property type="entry name" value="HYPOTHETICAL CYTOSOLIC PROTEIN"/>
    <property type="match status" value="1"/>
</dbReference>
<feature type="region of interest" description="Disordered" evidence="2">
    <location>
        <begin position="122"/>
        <end position="167"/>
    </location>
</feature>
<gene>
    <name evidence="3" type="ORF">LQ318_01835</name>
</gene>
<comment type="similarity">
    <text evidence="1">Belongs to the bactofilin family.</text>
</comment>
<feature type="compositionally biased region" description="Low complexity" evidence="2">
    <location>
        <begin position="8"/>
        <end position="25"/>
    </location>
</feature>
<accession>A0ABT3PUV8</accession>
<dbReference type="RefSeq" id="WP_345694227.1">
    <property type="nucleotide sequence ID" value="NZ_BAABRS010000001.1"/>
</dbReference>
<feature type="compositionally biased region" description="Basic and acidic residues" evidence="2">
    <location>
        <begin position="150"/>
        <end position="167"/>
    </location>
</feature>
<evidence type="ECO:0000256" key="1">
    <source>
        <dbReference type="ARBA" id="ARBA00044755"/>
    </source>
</evidence>
<name>A0ABT3PUV8_9BACT</name>
<feature type="region of interest" description="Disordered" evidence="2">
    <location>
        <begin position="1"/>
        <end position="28"/>
    </location>
</feature>
<protein>
    <submittedName>
        <fullName evidence="3">Polymer-forming cytoskeletal protein</fullName>
    </submittedName>
</protein>